<sequence>MNLAFNLARDRSGLTGENPSVGCVIVKNDKVISLGQTGINGRPHAEFNAIKSCKYNLKDAKMYVSLEPCTHYGKTPPCSNFIIKSKIKEVIFSIIDV</sequence>
<dbReference type="InterPro" id="IPR002125">
    <property type="entry name" value="CMP_dCMP_dom"/>
</dbReference>
<keyword evidence="1" id="KW-0479">Metal-binding</keyword>
<accession>A0A383A0P8</accession>
<proteinExistence type="predicted"/>
<feature type="non-terminal residue" evidence="4">
    <location>
        <position position="97"/>
    </location>
</feature>
<dbReference type="PANTHER" id="PTHR11079:SF162">
    <property type="entry name" value="RIBOFLAVIN BIOSYNTHESIS PROTEIN PYRD, CHLOROPLASTIC"/>
    <property type="match status" value="1"/>
</dbReference>
<evidence type="ECO:0000256" key="1">
    <source>
        <dbReference type="ARBA" id="ARBA00022723"/>
    </source>
</evidence>
<gene>
    <name evidence="4" type="ORF">METZ01_LOCUS454340</name>
</gene>
<dbReference type="InterPro" id="IPR016192">
    <property type="entry name" value="APOBEC/CMP_deaminase_Zn-bd"/>
</dbReference>
<dbReference type="PROSITE" id="PS51747">
    <property type="entry name" value="CYT_DCMP_DEAMINASES_2"/>
    <property type="match status" value="1"/>
</dbReference>
<dbReference type="InterPro" id="IPR016193">
    <property type="entry name" value="Cytidine_deaminase-like"/>
</dbReference>
<dbReference type="CDD" id="cd01284">
    <property type="entry name" value="Riboflavin_deaminase-reductase"/>
    <property type="match status" value="1"/>
</dbReference>
<evidence type="ECO:0000313" key="4">
    <source>
        <dbReference type="EMBL" id="SVE01486.1"/>
    </source>
</evidence>
<name>A0A383A0P8_9ZZZZ</name>
<dbReference type="GO" id="GO:0008270">
    <property type="term" value="F:zinc ion binding"/>
    <property type="evidence" value="ECO:0007669"/>
    <property type="project" value="InterPro"/>
</dbReference>
<dbReference type="GO" id="GO:0008835">
    <property type="term" value="F:diaminohydroxyphosphoribosylaminopyrimidine deaminase activity"/>
    <property type="evidence" value="ECO:0007669"/>
    <property type="project" value="TreeGrafter"/>
</dbReference>
<protein>
    <recommendedName>
        <fullName evidence="3">CMP/dCMP-type deaminase domain-containing protein</fullName>
    </recommendedName>
</protein>
<evidence type="ECO:0000259" key="3">
    <source>
        <dbReference type="PROSITE" id="PS51747"/>
    </source>
</evidence>
<evidence type="ECO:0000256" key="2">
    <source>
        <dbReference type="ARBA" id="ARBA00022833"/>
    </source>
</evidence>
<dbReference type="Gene3D" id="3.40.140.10">
    <property type="entry name" value="Cytidine Deaminase, domain 2"/>
    <property type="match status" value="1"/>
</dbReference>
<dbReference type="PROSITE" id="PS00903">
    <property type="entry name" value="CYT_DCMP_DEAMINASES_1"/>
    <property type="match status" value="1"/>
</dbReference>
<organism evidence="4">
    <name type="scientific">marine metagenome</name>
    <dbReference type="NCBI Taxonomy" id="408172"/>
    <lineage>
        <taxon>unclassified sequences</taxon>
        <taxon>metagenomes</taxon>
        <taxon>ecological metagenomes</taxon>
    </lineage>
</organism>
<dbReference type="Pfam" id="PF00383">
    <property type="entry name" value="dCMP_cyt_deam_1"/>
    <property type="match status" value="1"/>
</dbReference>
<reference evidence="4" key="1">
    <citation type="submission" date="2018-05" db="EMBL/GenBank/DDBJ databases">
        <authorList>
            <person name="Lanie J.A."/>
            <person name="Ng W.-L."/>
            <person name="Kazmierczak K.M."/>
            <person name="Andrzejewski T.M."/>
            <person name="Davidsen T.M."/>
            <person name="Wayne K.J."/>
            <person name="Tettelin H."/>
            <person name="Glass J.I."/>
            <person name="Rusch D."/>
            <person name="Podicherti R."/>
            <person name="Tsui H.-C.T."/>
            <person name="Winkler M.E."/>
        </authorList>
    </citation>
    <scope>NUCLEOTIDE SEQUENCE</scope>
</reference>
<dbReference type="EMBL" id="UINC01188325">
    <property type="protein sequence ID" value="SVE01486.1"/>
    <property type="molecule type" value="Genomic_DNA"/>
</dbReference>
<dbReference type="SUPFAM" id="SSF53927">
    <property type="entry name" value="Cytidine deaminase-like"/>
    <property type="match status" value="1"/>
</dbReference>
<feature type="domain" description="CMP/dCMP-type deaminase" evidence="3">
    <location>
        <begin position="1"/>
        <end position="97"/>
    </location>
</feature>
<dbReference type="PANTHER" id="PTHR11079">
    <property type="entry name" value="CYTOSINE DEAMINASE FAMILY MEMBER"/>
    <property type="match status" value="1"/>
</dbReference>
<keyword evidence="2" id="KW-0862">Zinc</keyword>
<dbReference type="AlphaFoldDB" id="A0A383A0P8"/>